<evidence type="ECO:0000256" key="7">
    <source>
        <dbReference type="ARBA" id="ARBA00023242"/>
    </source>
</evidence>
<dbReference type="Pfam" id="PF00172">
    <property type="entry name" value="Zn_clus"/>
    <property type="match status" value="1"/>
</dbReference>
<dbReference type="PANTHER" id="PTHR31313:SF4">
    <property type="entry name" value="CONIDIAL DEVELOPMENT PROTEIN FLUFFY"/>
    <property type="match status" value="1"/>
</dbReference>
<proteinExistence type="predicted"/>
<keyword evidence="4" id="KW-0805">Transcription regulation</keyword>
<dbReference type="GO" id="GO:0008270">
    <property type="term" value="F:zinc ion binding"/>
    <property type="evidence" value="ECO:0007669"/>
    <property type="project" value="InterPro"/>
</dbReference>
<dbReference type="InterPro" id="IPR051615">
    <property type="entry name" value="Transcr_Regulatory_Elem"/>
</dbReference>
<dbReference type="SMART" id="SM00906">
    <property type="entry name" value="Fungal_trans"/>
    <property type="match status" value="1"/>
</dbReference>
<dbReference type="Pfam" id="PF04082">
    <property type="entry name" value="Fungal_trans"/>
    <property type="match status" value="1"/>
</dbReference>
<dbReference type="CDD" id="cd12148">
    <property type="entry name" value="fungal_TF_MHR"/>
    <property type="match status" value="1"/>
</dbReference>
<gene>
    <name evidence="10" type="ORF">D6C83_06640</name>
</gene>
<organism evidence="10 11">
    <name type="scientific">Aureobasidium pullulans</name>
    <name type="common">Black yeast</name>
    <name type="synonym">Pullularia pullulans</name>
    <dbReference type="NCBI Taxonomy" id="5580"/>
    <lineage>
        <taxon>Eukaryota</taxon>
        <taxon>Fungi</taxon>
        <taxon>Dikarya</taxon>
        <taxon>Ascomycota</taxon>
        <taxon>Pezizomycotina</taxon>
        <taxon>Dothideomycetes</taxon>
        <taxon>Dothideomycetidae</taxon>
        <taxon>Dothideales</taxon>
        <taxon>Saccotheciaceae</taxon>
        <taxon>Aureobasidium</taxon>
    </lineage>
</organism>
<evidence type="ECO:0000313" key="11">
    <source>
        <dbReference type="Proteomes" id="UP000304947"/>
    </source>
</evidence>
<dbReference type="Gene3D" id="4.10.240.10">
    <property type="entry name" value="Zn(2)-C6 fungal-type DNA-binding domain"/>
    <property type="match status" value="1"/>
</dbReference>
<reference evidence="10 11" key="1">
    <citation type="submission" date="2018-10" db="EMBL/GenBank/DDBJ databases">
        <title>Fifty Aureobasidium pullulans genomes reveal a recombining polyextremotolerant generalist.</title>
        <authorList>
            <person name="Gostincar C."/>
            <person name="Turk M."/>
            <person name="Zajc J."/>
            <person name="Gunde-Cimerman N."/>
        </authorList>
    </citation>
    <scope>NUCLEOTIDE SEQUENCE [LARGE SCALE GENOMIC DNA]</scope>
    <source>
        <strain evidence="10 11">EXF-3380</strain>
    </source>
</reference>
<evidence type="ECO:0000256" key="8">
    <source>
        <dbReference type="SAM" id="MobiDB-lite"/>
    </source>
</evidence>
<feature type="region of interest" description="Disordered" evidence="8">
    <location>
        <begin position="653"/>
        <end position="674"/>
    </location>
</feature>
<comment type="subcellular location">
    <subcellularLocation>
        <location evidence="1">Nucleus</location>
    </subcellularLocation>
</comment>
<keyword evidence="3" id="KW-0862">Zinc</keyword>
<keyword evidence="2" id="KW-0479">Metal-binding</keyword>
<feature type="region of interest" description="Disordered" evidence="8">
    <location>
        <begin position="139"/>
        <end position="181"/>
    </location>
</feature>
<evidence type="ECO:0000256" key="2">
    <source>
        <dbReference type="ARBA" id="ARBA00022723"/>
    </source>
</evidence>
<accession>A0A4T0BNM4</accession>
<evidence type="ECO:0000313" key="10">
    <source>
        <dbReference type="EMBL" id="TIA36226.1"/>
    </source>
</evidence>
<comment type="caution">
    <text evidence="10">The sequence shown here is derived from an EMBL/GenBank/DDBJ whole genome shotgun (WGS) entry which is preliminary data.</text>
</comment>
<sequence>MPPRTILPKDEQGSREGSASMAPPKSAKRKAVSSACIPCRKRKSKCDGGLPSCSTCLAVYRTDCSYDQDTDHRRKGALRKDIASLQNKNTALDVVINSLCALPEHEATALFHSLRRGERLDSLAEAINAGDTEKLRTLDTDLSGPSGTPGATFHTQAPSTRNESSRSPIEGEWHKPGNQSAAAEGSSSWFRIPQDAEFVDHLLNLYFSWSHPFFCFFSKDHFLRDMARGSTKYCSAMLVNAVLSVACQYSDRPAARDRGGDYFFSEAQRHAENIGAADLTAVQAMAVMAVREGSAGRDHISYRLCGRAVRLALEMGLHLADTTAGEPNLRSSEIDIRKLTFWGVFNCEMICCLALGRISSIPKNAIEIDKPLNSEKLDALFWQPYEDANLPVSPSAVQPMKCLLFHSHQSKLAELINDINLNLYAPRERFTPRRLASAYNQYQQWYSELPDMFQLQNTAMPHVIVLHMYYHQCVLHLFRPFMKLDLSDIGLYPRELATYCATEISKLMNALRGMYGLRRTSLAVSPILLSASTVHLMNLPSQGAAMQLTQAMQDLDTMSVNHRYASCCLEVINRLANQWGIRLPEGTANLAPFRSPEPDQAMPNMSLFFTQATLSNESMESLVAPPSNNLRHDSGSMFEPSFAPHNMPILPTPSQSSLGSTSQHSMHSTPMNTTPVQAQSNMWTTFPSQQMSAPMHIQLPPGDFGMMNVDHQTAFGYQAYQPCANQRRP</sequence>
<keyword evidence="6" id="KW-0804">Transcription</keyword>
<dbReference type="EMBL" id="QZBU01002505">
    <property type="protein sequence ID" value="TIA36226.1"/>
    <property type="molecule type" value="Genomic_DNA"/>
</dbReference>
<dbReference type="GO" id="GO:0003677">
    <property type="term" value="F:DNA binding"/>
    <property type="evidence" value="ECO:0007669"/>
    <property type="project" value="UniProtKB-KW"/>
</dbReference>
<dbReference type="GO" id="GO:0005634">
    <property type="term" value="C:nucleus"/>
    <property type="evidence" value="ECO:0007669"/>
    <property type="project" value="UniProtKB-SubCell"/>
</dbReference>
<dbReference type="PROSITE" id="PS00463">
    <property type="entry name" value="ZN2_CY6_FUNGAL_1"/>
    <property type="match status" value="1"/>
</dbReference>
<dbReference type="Proteomes" id="UP000304947">
    <property type="component" value="Unassembled WGS sequence"/>
</dbReference>
<feature type="compositionally biased region" description="Low complexity" evidence="8">
    <location>
        <begin position="653"/>
        <end position="668"/>
    </location>
</feature>
<evidence type="ECO:0000256" key="5">
    <source>
        <dbReference type="ARBA" id="ARBA00023125"/>
    </source>
</evidence>
<dbReference type="PANTHER" id="PTHR31313">
    <property type="entry name" value="TY1 ENHANCER ACTIVATOR"/>
    <property type="match status" value="1"/>
</dbReference>
<evidence type="ECO:0000259" key="9">
    <source>
        <dbReference type="PROSITE" id="PS50048"/>
    </source>
</evidence>
<dbReference type="InterPro" id="IPR036864">
    <property type="entry name" value="Zn2-C6_fun-type_DNA-bd_sf"/>
</dbReference>
<keyword evidence="5" id="KW-0238">DNA-binding</keyword>
<evidence type="ECO:0000256" key="1">
    <source>
        <dbReference type="ARBA" id="ARBA00004123"/>
    </source>
</evidence>
<feature type="region of interest" description="Disordered" evidence="8">
    <location>
        <begin position="1"/>
        <end position="30"/>
    </location>
</feature>
<dbReference type="GO" id="GO:0006351">
    <property type="term" value="P:DNA-templated transcription"/>
    <property type="evidence" value="ECO:0007669"/>
    <property type="project" value="InterPro"/>
</dbReference>
<dbReference type="PROSITE" id="PS50048">
    <property type="entry name" value="ZN2_CY6_FUNGAL_2"/>
    <property type="match status" value="1"/>
</dbReference>
<dbReference type="CDD" id="cd00067">
    <property type="entry name" value="GAL4"/>
    <property type="match status" value="1"/>
</dbReference>
<evidence type="ECO:0000256" key="4">
    <source>
        <dbReference type="ARBA" id="ARBA00023015"/>
    </source>
</evidence>
<dbReference type="GO" id="GO:0000981">
    <property type="term" value="F:DNA-binding transcription factor activity, RNA polymerase II-specific"/>
    <property type="evidence" value="ECO:0007669"/>
    <property type="project" value="InterPro"/>
</dbReference>
<evidence type="ECO:0000256" key="6">
    <source>
        <dbReference type="ARBA" id="ARBA00023163"/>
    </source>
</evidence>
<dbReference type="SUPFAM" id="SSF57701">
    <property type="entry name" value="Zn2/Cys6 DNA-binding domain"/>
    <property type="match status" value="1"/>
</dbReference>
<feature type="compositionally biased region" description="Polar residues" evidence="8">
    <location>
        <begin position="153"/>
        <end position="167"/>
    </location>
</feature>
<protein>
    <recommendedName>
        <fullName evidence="9">Zn(2)-C6 fungal-type domain-containing protein</fullName>
    </recommendedName>
</protein>
<dbReference type="SMART" id="SM00066">
    <property type="entry name" value="GAL4"/>
    <property type="match status" value="1"/>
</dbReference>
<evidence type="ECO:0000256" key="3">
    <source>
        <dbReference type="ARBA" id="ARBA00022833"/>
    </source>
</evidence>
<keyword evidence="7" id="KW-0539">Nucleus</keyword>
<dbReference type="InterPro" id="IPR001138">
    <property type="entry name" value="Zn2Cys6_DnaBD"/>
</dbReference>
<feature type="domain" description="Zn(2)-C6 fungal-type" evidence="9">
    <location>
        <begin position="35"/>
        <end position="66"/>
    </location>
</feature>
<dbReference type="AlphaFoldDB" id="A0A4T0BNM4"/>
<name>A0A4T0BNM4_AURPU</name>
<dbReference type="InterPro" id="IPR007219">
    <property type="entry name" value="XnlR_reg_dom"/>
</dbReference>